<reference evidence="15" key="1">
    <citation type="submission" date="2015-11" db="EMBL/GenBank/DDBJ databases">
        <authorList>
            <person name="Zhang Y."/>
            <person name="Guo Z."/>
        </authorList>
    </citation>
    <scope>NUCLEOTIDE SEQUENCE</scope>
    <source>
        <strain evidence="15">Ko-JJ_2-2</strain>
    </source>
</reference>
<protein>
    <recommendedName>
        <fullName evidence="3">Movement protein TGBp3</fullName>
    </recommendedName>
    <alternativeName>
        <fullName evidence="12">Triple gene block 3 protein</fullName>
    </alternativeName>
</protein>
<evidence type="ECO:0000256" key="1">
    <source>
        <dbReference type="ARBA" id="ARBA00004625"/>
    </source>
</evidence>
<keyword evidence="5 14" id="KW-0812">Transmembrane</keyword>
<evidence type="ECO:0000256" key="6">
    <source>
        <dbReference type="ARBA" id="ARBA00022870"/>
    </source>
</evidence>
<organismHost>
    <name type="scientific">Plantago asiatica</name>
    <dbReference type="NCBI Taxonomy" id="197796"/>
</organismHost>
<feature type="region of interest" description="Disordered" evidence="13">
    <location>
        <begin position="1"/>
        <end position="37"/>
    </location>
</feature>
<keyword evidence="10" id="KW-1038">Host endoplasmic reticulum</keyword>
<evidence type="ECO:0000256" key="3">
    <source>
        <dbReference type="ARBA" id="ARBA00013812"/>
    </source>
</evidence>
<keyword evidence="9 14" id="KW-0472">Membrane</keyword>
<dbReference type="GO" id="GO:0046740">
    <property type="term" value="P:transport of virus in host, cell to cell"/>
    <property type="evidence" value="ECO:0007669"/>
    <property type="project" value="UniProtKB-KW"/>
</dbReference>
<keyword evidence="7 14" id="KW-1133">Transmembrane helix</keyword>
<evidence type="ECO:0000256" key="8">
    <source>
        <dbReference type="ARBA" id="ARBA00023031"/>
    </source>
</evidence>
<comment type="function">
    <text evidence="11">Plays a role in viral cell-to-cell propagation, by facilitating genome transport to neighboring plant cells through plasmosdesmata. May induce the formation of granular vesicles derived from the Endoplasmic reticulum, which align on actin filaments.</text>
</comment>
<evidence type="ECO:0000256" key="9">
    <source>
        <dbReference type="ARBA" id="ARBA00023136"/>
    </source>
</evidence>
<comment type="similarity">
    <text evidence="2">Belongs to the Tymovirales TGBp3 protein family.</text>
</comment>
<evidence type="ECO:0000256" key="10">
    <source>
        <dbReference type="ARBA" id="ARBA00023184"/>
    </source>
</evidence>
<dbReference type="InterPro" id="IPR003411">
    <property type="entry name" value="TGBp3"/>
</dbReference>
<evidence type="ECO:0000256" key="13">
    <source>
        <dbReference type="SAM" id="MobiDB-lite"/>
    </source>
</evidence>
<feature type="transmembrane region" description="Helical" evidence="14">
    <location>
        <begin position="45"/>
        <end position="63"/>
    </location>
</feature>
<proteinExistence type="inferred from homology"/>
<evidence type="ECO:0000313" key="16">
    <source>
        <dbReference type="EMBL" id="AOV94186.1"/>
    </source>
</evidence>
<dbReference type="Pfam" id="PF02495">
    <property type="entry name" value="TGBp3"/>
    <property type="match status" value="1"/>
</dbReference>
<dbReference type="GO" id="GO:0044167">
    <property type="term" value="C:host cell endoplasmic reticulum membrane"/>
    <property type="evidence" value="ECO:0007669"/>
    <property type="project" value="UniProtKB-SubCell"/>
</dbReference>
<evidence type="ECO:0000313" key="15">
    <source>
        <dbReference type="EMBL" id="AMY62716.1"/>
    </source>
</evidence>
<dbReference type="EMBL" id="KU159091">
    <property type="protein sequence ID" value="AMY62716.1"/>
    <property type="molecule type" value="Genomic_RNA"/>
</dbReference>
<keyword evidence="4" id="KW-0813">Transport</keyword>
<evidence type="ECO:0000256" key="2">
    <source>
        <dbReference type="ARBA" id="ARBA00010355"/>
    </source>
</evidence>
<comment type="subcellular location">
    <subcellularLocation>
        <location evidence="1">Host endoplasmic reticulum membrane</location>
    </subcellularLocation>
</comment>
<evidence type="ECO:0000256" key="7">
    <source>
        <dbReference type="ARBA" id="ARBA00022989"/>
    </source>
</evidence>
<keyword evidence="6" id="KW-1043">Host membrane</keyword>
<evidence type="ECO:0000256" key="11">
    <source>
        <dbReference type="ARBA" id="ARBA00025270"/>
    </source>
</evidence>
<dbReference type="EMBL" id="KU870359">
    <property type="protein sequence ID" value="AOV94186.1"/>
    <property type="molecule type" value="Genomic_RNA"/>
</dbReference>
<evidence type="ECO:0000256" key="14">
    <source>
        <dbReference type="SAM" id="Phobius"/>
    </source>
</evidence>
<sequence length="121" mass="12761">MHSRMEAGTSTELNPSATSAPTIPSPGTPSHSLSSQCLPSRDSSYYYLAAAVLLLTALAVVSLTPKPGCTIIITGHSTIIQGQCNLRPELVLAAHPRGLSLELFSKFQDILHHGTQPSPLS</sequence>
<evidence type="ECO:0000256" key="5">
    <source>
        <dbReference type="ARBA" id="ARBA00022692"/>
    </source>
</evidence>
<organism evidence="15">
    <name type="scientific">Plantago asiatica mosaic potexvirus</name>
    <name type="common">P1AMV</name>
    <dbReference type="NCBI Taxonomy" id="28354"/>
    <lineage>
        <taxon>Viruses</taxon>
        <taxon>Riboviria</taxon>
        <taxon>Orthornavirae</taxon>
        <taxon>Kitrinoviricota</taxon>
        <taxon>Alsuviricetes</taxon>
        <taxon>Tymovirales</taxon>
        <taxon>Alphaflexiviridae</taxon>
        <taxon>Potexvirus</taxon>
        <taxon>Potexvirus marmorplantagonis</taxon>
    </lineage>
</organism>
<reference evidence="16" key="2">
    <citation type="submission" date="2016-03" db="EMBL/GenBank/DDBJ databases">
        <title>Molecular identification and sequence analysis of plantago asiatica mosaic virus infecting lily.</title>
        <authorList>
            <person name="Xin L."/>
        </authorList>
    </citation>
    <scope>NUCLEOTIDE SEQUENCE</scope>
    <source>
        <strain evidence="16">Dalian BH-01</strain>
    </source>
</reference>
<evidence type="ECO:0000256" key="4">
    <source>
        <dbReference type="ARBA" id="ARBA00022448"/>
    </source>
</evidence>
<accession>A0A165R8V5</accession>
<name>A0A165R8V5_P1AMV</name>
<evidence type="ECO:0000256" key="12">
    <source>
        <dbReference type="ARBA" id="ARBA00033148"/>
    </source>
</evidence>
<keyword evidence="8" id="KW-0916">Viral movement protein</keyword>